<gene>
    <name evidence="2" type="ORF">CPEL01642_LOCUS21533</name>
</gene>
<organism evidence="2">
    <name type="scientific">Coccolithus braarudii</name>
    <dbReference type="NCBI Taxonomy" id="221442"/>
    <lineage>
        <taxon>Eukaryota</taxon>
        <taxon>Haptista</taxon>
        <taxon>Haptophyta</taxon>
        <taxon>Prymnesiophyceae</taxon>
        <taxon>Coccolithales</taxon>
        <taxon>Coccolithaceae</taxon>
        <taxon>Coccolithus</taxon>
    </lineage>
</organism>
<proteinExistence type="predicted"/>
<feature type="compositionally biased region" description="Polar residues" evidence="1">
    <location>
        <begin position="212"/>
        <end position="223"/>
    </location>
</feature>
<reference evidence="2" key="1">
    <citation type="submission" date="2021-01" db="EMBL/GenBank/DDBJ databases">
        <authorList>
            <person name="Corre E."/>
            <person name="Pelletier E."/>
            <person name="Niang G."/>
            <person name="Scheremetjew M."/>
            <person name="Finn R."/>
            <person name="Kale V."/>
            <person name="Holt S."/>
            <person name="Cochrane G."/>
            <person name="Meng A."/>
            <person name="Brown T."/>
            <person name="Cohen L."/>
        </authorList>
    </citation>
    <scope>NUCLEOTIDE SEQUENCE</scope>
    <source>
        <strain evidence="2">PLY182g</strain>
    </source>
</reference>
<accession>A0A7S0Q5L1</accession>
<dbReference type="AlphaFoldDB" id="A0A7S0Q5L1"/>
<evidence type="ECO:0000256" key="1">
    <source>
        <dbReference type="SAM" id="MobiDB-lite"/>
    </source>
</evidence>
<dbReference type="EMBL" id="HBEY01044977">
    <property type="protein sequence ID" value="CAD8618152.1"/>
    <property type="molecule type" value="Transcribed_RNA"/>
</dbReference>
<feature type="region of interest" description="Disordered" evidence="1">
    <location>
        <begin position="1"/>
        <end position="90"/>
    </location>
</feature>
<feature type="compositionally biased region" description="Basic and acidic residues" evidence="1">
    <location>
        <begin position="67"/>
        <end position="84"/>
    </location>
</feature>
<name>A0A7S0Q5L1_9EUKA</name>
<feature type="compositionally biased region" description="Low complexity" evidence="1">
    <location>
        <begin position="247"/>
        <end position="259"/>
    </location>
</feature>
<feature type="compositionally biased region" description="Basic and acidic residues" evidence="1">
    <location>
        <begin position="28"/>
        <end position="37"/>
    </location>
</feature>
<sequence>MYAWTEEAEQTQTGNGQRPRSPAGSWRRQVEHIREATKVTPPPSRKDHPGLPPRVLSHGMQRALRTGGREEERGQVEEQRRQSEMRSSLQLASELRQAEGALATLDAAHAQLGGDEPEWLSMAELALRDDTACTNPDTATARGASDLDESTDGMLARPAEEFEADSMAMLQHAERLMTEAAKAVRGREQKKRIKYASRKIETATKWLIEIVSESTSPRGSSAITKRRHSQAAKPHAPPSSGARSYLGAAPRGQAGQPARGESRPRDGRAPTTPLRAHRWVSEASPSSGRSTSMAAAATSASAVVPATASTATTTAMFD</sequence>
<protein>
    <submittedName>
        <fullName evidence="2">Uncharacterized protein</fullName>
    </submittedName>
</protein>
<feature type="compositionally biased region" description="Low complexity" evidence="1">
    <location>
        <begin position="290"/>
        <end position="318"/>
    </location>
</feature>
<feature type="region of interest" description="Disordered" evidence="1">
    <location>
        <begin position="211"/>
        <end position="318"/>
    </location>
</feature>
<evidence type="ECO:0000313" key="2">
    <source>
        <dbReference type="EMBL" id="CAD8618152.1"/>
    </source>
</evidence>